<name>A0ABT4CUE8_9CLOT</name>
<dbReference type="Gene3D" id="3.10.400.10">
    <property type="entry name" value="Sulfate adenylyltransferase"/>
    <property type="match status" value="1"/>
</dbReference>
<dbReference type="PIRSF" id="PIRSF021320">
    <property type="entry name" value="DUF984"/>
    <property type="match status" value="1"/>
</dbReference>
<reference evidence="2" key="1">
    <citation type="submission" date="2022-12" db="EMBL/GenBank/DDBJ databases">
        <authorList>
            <person name="Wang J."/>
        </authorList>
    </citation>
    <scope>NUCLEOTIDE SEQUENCE</scope>
    <source>
        <strain evidence="2">HY-42-06</strain>
    </source>
</reference>
<dbReference type="PANTHER" id="PTHR39203:SF1">
    <property type="entry name" value="CYTOPLASMIC PROTEIN"/>
    <property type="match status" value="1"/>
</dbReference>
<evidence type="ECO:0000313" key="3">
    <source>
        <dbReference type="Proteomes" id="UP001079657"/>
    </source>
</evidence>
<dbReference type="SUPFAM" id="SSF88697">
    <property type="entry name" value="PUA domain-like"/>
    <property type="match status" value="1"/>
</dbReference>
<keyword evidence="3" id="KW-1185">Reference proteome</keyword>
<sequence>MEQEHKSVQKMWKNYLTSIGENDGNTNKNYTSWYFCDNEKSANDLAKLVREGIKRGTTSLYYWYELENEELPTEDNYSIITDWNGIAQCIIRIKKVDVLPFKDVNEEFAEIEGEGDKSLKYWQKAHIDFFTTELKEQEMEFSQEMLVVCEEFEVVYK</sequence>
<dbReference type="Pfam" id="PF04266">
    <property type="entry name" value="ASCH"/>
    <property type="match status" value="1"/>
</dbReference>
<dbReference type="Proteomes" id="UP001079657">
    <property type="component" value="Unassembled WGS sequence"/>
</dbReference>
<dbReference type="CDD" id="cd06553">
    <property type="entry name" value="ASCH_Ef3133_like"/>
    <property type="match status" value="1"/>
</dbReference>
<dbReference type="SMART" id="SM01022">
    <property type="entry name" value="ASCH"/>
    <property type="match status" value="1"/>
</dbReference>
<organism evidence="2 3">
    <name type="scientific">Clostridium ganghwense</name>
    <dbReference type="NCBI Taxonomy" id="312089"/>
    <lineage>
        <taxon>Bacteria</taxon>
        <taxon>Bacillati</taxon>
        <taxon>Bacillota</taxon>
        <taxon>Clostridia</taxon>
        <taxon>Eubacteriales</taxon>
        <taxon>Clostridiaceae</taxon>
        <taxon>Clostridium</taxon>
    </lineage>
</organism>
<dbReference type="InterPro" id="IPR007374">
    <property type="entry name" value="ASCH_domain"/>
</dbReference>
<feature type="domain" description="ASCH" evidence="1">
    <location>
        <begin position="33"/>
        <end position="156"/>
    </location>
</feature>
<comment type="caution">
    <text evidence="2">The sequence shown here is derived from an EMBL/GenBank/DDBJ whole genome shotgun (WGS) entry which is preliminary data.</text>
</comment>
<gene>
    <name evidence="2" type="ORF">OXH55_18760</name>
</gene>
<dbReference type="PANTHER" id="PTHR39203">
    <property type="entry name" value="CYTOPLASMIC PROTEIN-RELATED"/>
    <property type="match status" value="1"/>
</dbReference>
<accession>A0ABT4CUE8</accession>
<dbReference type="InterPro" id="IPR015947">
    <property type="entry name" value="PUA-like_sf"/>
</dbReference>
<protein>
    <submittedName>
        <fullName evidence="2">ASCH domain-containing protein</fullName>
    </submittedName>
</protein>
<dbReference type="EMBL" id="JAPQES010000008">
    <property type="protein sequence ID" value="MCY6372652.1"/>
    <property type="molecule type" value="Genomic_DNA"/>
</dbReference>
<proteinExistence type="predicted"/>
<dbReference type="RefSeq" id="WP_268051688.1">
    <property type="nucleotide sequence ID" value="NZ_JAPQES010000008.1"/>
</dbReference>
<evidence type="ECO:0000259" key="1">
    <source>
        <dbReference type="SMART" id="SM01022"/>
    </source>
</evidence>
<evidence type="ECO:0000313" key="2">
    <source>
        <dbReference type="EMBL" id="MCY6372652.1"/>
    </source>
</evidence>
<dbReference type="InterPro" id="IPR009326">
    <property type="entry name" value="DUF984"/>
</dbReference>